<dbReference type="SUPFAM" id="SSF53474">
    <property type="entry name" value="alpha/beta-Hydrolases"/>
    <property type="match status" value="1"/>
</dbReference>
<dbReference type="NCBIfam" id="TIGR04183">
    <property type="entry name" value="Por_Secre_tail"/>
    <property type="match status" value="1"/>
</dbReference>
<sequence length="505" mass="57185">MKIYRHGLFIILFIIIAYSNICTQPSNQGPYQAGWTSVTLNRDGRNFNAIIYYPSFVEGSEAQIDTIHGPYQTIAFGHGFFMQNSYYISHFKHLASYGFVIIAPQFPDNNHLQLGFDLIHCVNFIKAQNRNSNSRFYNLIDTLKAGLSGHSMGGGASLLAAANDSSITVAAPLAAAETNPSVINVMNQIKGIVFLIAAQNDGITPVNTNQLPMFNNANPVKALVSIKGANHTKFMDTRIWDWTDPNGYLAASEQLRITRKYLTSIFNLFLKEDTSYFKYAFGDFAQSDTSIILQFQLKPLRPLNFNLITPKDTIRQSQINFLWHSSYSLNLNDQIKYQLLISSDEQFSNILFDINSIQDSFYTLQMQSGEYFWKVKAYTSDSTFTYSNVLNFIVDLATDIETKISLPEEFKLEQNFPNPFNPGTKISWQSPVGSHQTIKLFDVLGREIETIVDGYYEAGFHSTFYIMNSTLSSGVYFYQLIVSALQSNYGNAGEFIQTKKMIYLR</sequence>
<dbReference type="InterPro" id="IPR026444">
    <property type="entry name" value="Secre_tail"/>
</dbReference>
<dbReference type="Gene3D" id="2.60.40.10">
    <property type="entry name" value="Immunoglobulins"/>
    <property type="match status" value="1"/>
</dbReference>
<protein>
    <submittedName>
        <fullName evidence="2">T9SS type A sorting domain-containing protein</fullName>
    </submittedName>
</protein>
<name>A0A832G8M8_9BACT</name>
<dbReference type="AlphaFoldDB" id="A0A832G8M8"/>
<dbReference type="InterPro" id="IPR041127">
    <property type="entry name" value="PET_hydrolase/cutinase-like"/>
</dbReference>
<dbReference type="InterPro" id="IPR029058">
    <property type="entry name" value="AB_hydrolase_fold"/>
</dbReference>
<gene>
    <name evidence="2" type="ORF">ENS56_14425</name>
</gene>
<evidence type="ECO:0000259" key="1">
    <source>
        <dbReference type="Pfam" id="PF12740"/>
    </source>
</evidence>
<dbReference type="Gene3D" id="3.40.50.1820">
    <property type="entry name" value="alpha/beta hydrolase"/>
    <property type="match status" value="1"/>
</dbReference>
<organism evidence="2">
    <name type="scientific">Ignavibacterium album</name>
    <dbReference type="NCBI Taxonomy" id="591197"/>
    <lineage>
        <taxon>Bacteria</taxon>
        <taxon>Pseudomonadati</taxon>
        <taxon>Ignavibacteriota</taxon>
        <taxon>Ignavibacteria</taxon>
        <taxon>Ignavibacteriales</taxon>
        <taxon>Ignavibacteriaceae</taxon>
        <taxon>Ignavibacterium</taxon>
    </lineage>
</organism>
<dbReference type="PANTHER" id="PTHR33428">
    <property type="entry name" value="CHLOROPHYLLASE-2, CHLOROPLASTIC"/>
    <property type="match status" value="1"/>
</dbReference>
<dbReference type="InterPro" id="IPR013783">
    <property type="entry name" value="Ig-like_fold"/>
</dbReference>
<evidence type="ECO:0000313" key="2">
    <source>
        <dbReference type="EMBL" id="HGT49230.1"/>
    </source>
</evidence>
<comment type="caution">
    <text evidence="2">The sequence shown here is derived from an EMBL/GenBank/DDBJ whole genome shotgun (WGS) entry which is preliminary data.</text>
</comment>
<dbReference type="EMBL" id="DSVI01000027">
    <property type="protein sequence ID" value="HGT49230.1"/>
    <property type="molecule type" value="Genomic_DNA"/>
</dbReference>
<dbReference type="PANTHER" id="PTHR33428:SF14">
    <property type="entry name" value="CARBOXYLESTERASE TYPE B DOMAIN-CONTAINING PROTEIN"/>
    <property type="match status" value="1"/>
</dbReference>
<accession>A0A832G8M8</accession>
<reference evidence="2" key="1">
    <citation type="journal article" date="2020" name="mSystems">
        <title>Genome- and Community-Level Interaction Insights into Carbon Utilization and Element Cycling Functions of Hydrothermarchaeota in Hydrothermal Sediment.</title>
        <authorList>
            <person name="Zhou Z."/>
            <person name="Liu Y."/>
            <person name="Xu W."/>
            <person name="Pan J."/>
            <person name="Luo Z.H."/>
            <person name="Li M."/>
        </authorList>
    </citation>
    <scope>NUCLEOTIDE SEQUENCE [LARGE SCALE GENOMIC DNA]</scope>
    <source>
        <strain evidence="2">SpSt-500</strain>
    </source>
</reference>
<feature type="domain" description="PET hydrolase/cutinase-like" evidence="1">
    <location>
        <begin position="69"/>
        <end position="235"/>
    </location>
</feature>
<proteinExistence type="predicted"/>
<dbReference type="Pfam" id="PF12740">
    <property type="entry name" value="PETase"/>
    <property type="match status" value="1"/>
</dbReference>